<dbReference type="EMBL" id="MNPJ01000023">
    <property type="protein sequence ID" value="OQS54015.1"/>
    <property type="molecule type" value="Genomic_DNA"/>
</dbReference>
<evidence type="ECO:0000313" key="3">
    <source>
        <dbReference type="Proteomes" id="UP000192758"/>
    </source>
</evidence>
<dbReference type="Proteomes" id="UP000192758">
    <property type="component" value="Unassembled WGS sequence"/>
</dbReference>
<accession>A0A1W0E440</accession>
<proteinExistence type="predicted"/>
<organism evidence="2 3">
    <name type="scientific">Ecytonucleospora hepatopenaei</name>
    <dbReference type="NCBI Taxonomy" id="646526"/>
    <lineage>
        <taxon>Eukaryota</taxon>
        <taxon>Fungi</taxon>
        <taxon>Fungi incertae sedis</taxon>
        <taxon>Microsporidia</taxon>
        <taxon>Enterocytozoonidae</taxon>
        <taxon>Ecytonucleospora</taxon>
    </lineage>
</organism>
<protein>
    <submittedName>
        <fullName evidence="2">Uncharacterized protein</fullName>
    </submittedName>
</protein>
<gene>
    <name evidence="2" type="ORF">EHP00_504</name>
</gene>
<reference evidence="2 3" key="1">
    <citation type="journal article" date="2017" name="Environ. Microbiol.">
        <title>Decay of the glycolytic pathway and adaptation to intranuclear parasitism within Enterocytozoonidae microsporidia.</title>
        <authorList>
            <person name="Wiredu Boakye D."/>
            <person name="Jaroenlak P."/>
            <person name="Prachumwat A."/>
            <person name="Williams T.A."/>
            <person name="Bateman K.S."/>
            <person name="Itsathitphaisarn O."/>
            <person name="Sritunyalucksana K."/>
            <person name="Paszkiewicz K.H."/>
            <person name="Moore K.A."/>
            <person name="Stentiford G.D."/>
            <person name="Williams B.A."/>
        </authorList>
    </citation>
    <scope>NUCLEOTIDE SEQUENCE [LARGE SCALE GENOMIC DNA]</scope>
    <source>
        <strain evidence="2 3">TH1</strain>
    </source>
</reference>
<evidence type="ECO:0000313" key="2">
    <source>
        <dbReference type="EMBL" id="OQS54015.1"/>
    </source>
</evidence>
<keyword evidence="3" id="KW-1185">Reference proteome</keyword>
<feature type="region of interest" description="Disordered" evidence="1">
    <location>
        <begin position="148"/>
        <end position="175"/>
    </location>
</feature>
<dbReference type="VEuPathDB" id="MicrosporidiaDB:EHP00_504"/>
<evidence type="ECO:0000256" key="1">
    <source>
        <dbReference type="SAM" id="MobiDB-lite"/>
    </source>
</evidence>
<name>A0A1W0E440_9MICR</name>
<dbReference type="AlphaFoldDB" id="A0A1W0E440"/>
<sequence length="248" mass="30050">MMVVDLYLHLLVAHMIQNTALIKEFKENLKNSFFKFYIIFSIDFEIYNKMIDFRKYFLETKHLCILEKMPIIHNSTKEKLQKIYDDWDEKHTYKTSNNFPIKGLQFFDKILIKYVKCDKNDVKLFIKEVNEVFKLNYEKFKQEGKNNLEISKEQENEEDIPENTHKKRKKLKTDDQVNENDLLNKEEFQQNMIENSNLNIKKLFKSYENDDSSDFSNILKIVENNEESNDVNEYDTFIKRFKPTEEDL</sequence>
<comment type="caution">
    <text evidence="2">The sequence shown here is derived from an EMBL/GenBank/DDBJ whole genome shotgun (WGS) entry which is preliminary data.</text>
</comment>